<organism evidence="2 3">
    <name type="scientific">Dryococelus australis</name>
    <dbReference type="NCBI Taxonomy" id="614101"/>
    <lineage>
        <taxon>Eukaryota</taxon>
        <taxon>Metazoa</taxon>
        <taxon>Ecdysozoa</taxon>
        <taxon>Arthropoda</taxon>
        <taxon>Hexapoda</taxon>
        <taxon>Insecta</taxon>
        <taxon>Pterygota</taxon>
        <taxon>Neoptera</taxon>
        <taxon>Polyneoptera</taxon>
        <taxon>Phasmatodea</taxon>
        <taxon>Verophasmatodea</taxon>
        <taxon>Anareolatae</taxon>
        <taxon>Phasmatidae</taxon>
        <taxon>Eurycanthinae</taxon>
        <taxon>Dryococelus</taxon>
    </lineage>
</organism>
<sequence length="370" mass="41675">MHEWLIPSDRRTSGKISEQQKGSLRLRVSSSEVSGWQAGLLIYMPNSCIVPAYMGCSGEVGRTSFKRDFKNWSLVTVGRRKIGTEMYITEIVQWRTEKKKKGGEVWQWGEVSKCDEANELTRLDCSPPILAYRIQTPAGPLPYNHKWESCRNMPVFGEFSRGTAIFSALAFRRCSILTSFHHHGLSETSFLRATQVPQQLSPHLEFRSLTLFQFLHTWKSSAGRSKMLAGLNRFLDRMHVTHVSKTEEMKRRTLVDDETPRWATPSHKNDGLNQYGVNREPVSGTGKLVAVTSSKLVNDPRILIPQPLSWNQPDTAVAITLKYSSPAKANRVRFPVGVAPGFFHLGIALDDGDVRRVFSVISAQISSLIT</sequence>
<comment type="caution">
    <text evidence="2">The sequence shown here is derived from an EMBL/GenBank/DDBJ whole genome shotgun (WGS) entry which is preliminary data.</text>
</comment>
<feature type="compositionally biased region" description="Basic and acidic residues" evidence="1">
    <location>
        <begin position="251"/>
        <end position="260"/>
    </location>
</feature>
<evidence type="ECO:0000313" key="2">
    <source>
        <dbReference type="EMBL" id="KAJ8882529.1"/>
    </source>
</evidence>
<evidence type="ECO:0000313" key="3">
    <source>
        <dbReference type="Proteomes" id="UP001159363"/>
    </source>
</evidence>
<gene>
    <name evidence="2" type="ORF">PR048_014340</name>
</gene>
<keyword evidence="3" id="KW-1185">Reference proteome</keyword>
<feature type="region of interest" description="Disordered" evidence="1">
    <location>
        <begin position="251"/>
        <end position="273"/>
    </location>
</feature>
<reference evidence="2 3" key="1">
    <citation type="submission" date="2023-02" db="EMBL/GenBank/DDBJ databases">
        <title>LHISI_Scaffold_Assembly.</title>
        <authorList>
            <person name="Stuart O.P."/>
            <person name="Cleave R."/>
            <person name="Magrath M.J.L."/>
            <person name="Mikheyev A.S."/>
        </authorList>
    </citation>
    <scope>NUCLEOTIDE SEQUENCE [LARGE SCALE GENOMIC DNA]</scope>
    <source>
        <strain evidence="2">Daus_M_001</strain>
        <tissue evidence="2">Leg muscle</tissue>
    </source>
</reference>
<accession>A0ABQ9HE42</accession>
<evidence type="ECO:0000256" key="1">
    <source>
        <dbReference type="SAM" id="MobiDB-lite"/>
    </source>
</evidence>
<protein>
    <submittedName>
        <fullName evidence="2">Uncharacterized protein</fullName>
    </submittedName>
</protein>
<proteinExistence type="predicted"/>
<name>A0ABQ9HE42_9NEOP</name>
<dbReference type="EMBL" id="JARBHB010000005">
    <property type="protein sequence ID" value="KAJ8882529.1"/>
    <property type="molecule type" value="Genomic_DNA"/>
</dbReference>
<dbReference type="Proteomes" id="UP001159363">
    <property type="component" value="Chromosome 4"/>
</dbReference>